<keyword evidence="9" id="KW-1185">Reference proteome</keyword>
<dbReference type="Pfam" id="PF01212">
    <property type="entry name" value="Beta_elim_lyase"/>
    <property type="match status" value="1"/>
</dbReference>
<dbReference type="InterPro" id="IPR015422">
    <property type="entry name" value="PyrdxlP-dep_Trfase_small"/>
</dbReference>
<dbReference type="GO" id="GO:0005829">
    <property type="term" value="C:cytosol"/>
    <property type="evidence" value="ECO:0007669"/>
    <property type="project" value="TreeGrafter"/>
</dbReference>
<feature type="modified residue" description="N6-(pyridoxal phosphate)lysine" evidence="5">
    <location>
        <position position="206"/>
    </location>
</feature>
<keyword evidence="4" id="KW-0456">Lyase</keyword>
<comment type="caution">
    <text evidence="8">The sequence shown here is derived from an EMBL/GenBank/DDBJ whole genome shotgun (WGS) entry which is preliminary data.</text>
</comment>
<dbReference type="STRING" id="249408.BOO71_0015097"/>
<organism evidence="8 9">
    <name type="scientific">Deinococcus marmoris</name>
    <dbReference type="NCBI Taxonomy" id="249408"/>
    <lineage>
        <taxon>Bacteria</taxon>
        <taxon>Thermotogati</taxon>
        <taxon>Deinococcota</taxon>
        <taxon>Deinococci</taxon>
        <taxon>Deinococcales</taxon>
        <taxon>Deinococcaceae</taxon>
        <taxon>Deinococcus</taxon>
    </lineage>
</organism>
<sequence length="354" mass="36876">MSAASPDLIDLYSDTQTRPTPGMRAAMAQAVVGDEQSGDDPTTLELCGRVAGLLGMEAGVFLPSGTMCNLIGILTHTRPGDELICDHQSHIYGTEAAGAAAIAGVSIRAIISPHGIFGVQQVEEAVRPVSRTAPRSRLLSAEQTTNFSGGAVWPLAELQAVRDVAQQHGLKCHLDGARLLNASAASGVSPADYAAGWDSAWIDLSKGLGCPVGAVLCGSAAFVEDAWQWKYRLGGAMRQSGVLAAAGVYALDHHLEGLRADHENAQAIWGVLSGCELFQFDPPQPASNILRFTFDPSTIGAEAFAAGCLTQGVRVRSIGGNFIRVTTHLDVSASETESAAQTMLSVALALAEGV</sequence>
<dbReference type="PANTHER" id="PTHR48097">
    <property type="entry name" value="L-THREONINE ALDOLASE-RELATED"/>
    <property type="match status" value="1"/>
</dbReference>
<dbReference type="InterPro" id="IPR015421">
    <property type="entry name" value="PyrdxlP-dep_Trfase_major"/>
</dbReference>
<dbReference type="GO" id="GO:0006545">
    <property type="term" value="P:glycine biosynthetic process"/>
    <property type="evidence" value="ECO:0007669"/>
    <property type="project" value="TreeGrafter"/>
</dbReference>
<dbReference type="InterPro" id="IPR001597">
    <property type="entry name" value="ArAA_b-elim_lyase/Thr_aldolase"/>
</dbReference>
<dbReference type="EMBL" id="MSTI01000184">
    <property type="protein sequence ID" value="OLV15347.1"/>
    <property type="molecule type" value="Genomic_DNA"/>
</dbReference>
<comment type="cofactor">
    <cofactor evidence="1">
        <name>pyridoxal 5'-phosphate</name>
        <dbReference type="ChEBI" id="CHEBI:597326"/>
    </cofactor>
</comment>
<dbReference type="RefSeq" id="WP_217694952.1">
    <property type="nucleotide sequence ID" value="NZ_MSTI01000184.1"/>
</dbReference>
<dbReference type="FunFam" id="3.40.640.10:FF:000030">
    <property type="entry name" value="Low-specificity L-threonine aldolase"/>
    <property type="match status" value="1"/>
</dbReference>
<dbReference type="AlphaFoldDB" id="A0A1U7NR07"/>
<protein>
    <submittedName>
        <fullName evidence="8">Low-specificity L-threonine aldolase</fullName>
    </submittedName>
</protein>
<evidence type="ECO:0000256" key="6">
    <source>
        <dbReference type="SAM" id="MobiDB-lite"/>
    </source>
</evidence>
<feature type="region of interest" description="Disordered" evidence="6">
    <location>
        <begin position="1"/>
        <end position="20"/>
    </location>
</feature>
<evidence type="ECO:0000313" key="9">
    <source>
        <dbReference type="Proteomes" id="UP000186607"/>
    </source>
</evidence>
<feature type="domain" description="Aromatic amino acid beta-eliminating lyase/threonine aldolase" evidence="7">
    <location>
        <begin position="10"/>
        <end position="288"/>
    </location>
</feature>
<proteinExistence type="inferred from homology"/>
<dbReference type="Proteomes" id="UP000186607">
    <property type="component" value="Unassembled WGS sequence"/>
</dbReference>
<dbReference type="PANTHER" id="PTHR48097:SF9">
    <property type="entry name" value="L-THREONINE ALDOLASE"/>
    <property type="match status" value="1"/>
</dbReference>
<evidence type="ECO:0000256" key="1">
    <source>
        <dbReference type="ARBA" id="ARBA00001933"/>
    </source>
</evidence>
<dbReference type="InterPro" id="IPR023603">
    <property type="entry name" value="Low_specificity_L-TA-like"/>
</dbReference>
<evidence type="ECO:0000256" key="4">
    <source>
        <dbReference type="ARBA" id="ARBA00023239"/>
    </source>
</evidence>
<dbReference type="PIRSF" id="PIRSF017617">
    <property type="entry name" value="Thr_aldolase"/>
    <property type="match status" value="1"/>
</dbReference>
<dbReference type="NCBIfam" id="NF041359">
    <property type="entry name" value="GntG_guanitoxin"/>
    <property type="match status" value="1"/>
</dbReference>
<evidence type="ECO:0000313" key="8">
    <source>
        <dbReference type="EMBL" id="OLV15347.1"/>
    </source>
</evidence>
<evidence type="ECO:0000256" key="3">
    <source>
        <dbReference type="ARBA" id="ARBA00022898"/>
    </source>
</evidence>
<keyword evidence="3" id="KW-0663">Pyridoxal phosphate</keyword>
<dbReference type="SUPFAM" id="SSF53383">
    <property type="entry name" value="PLP-dependent transferases"/>
    <property type="match status" value="1"/>
</dbReference>
<gene>
    <name evidence="8" type="ORF">BOO71_0015097</name>
</gene>
<evidence type="ECO:0000256" key="2">
    <source>
        <dbReference type="ARBA" id="ARBA00006966"/>
    </source>
</evidence>
<evidence type="ECO:0000256" key="5">
    <source>
        <dbReference type="PIRSR" id="PIRSR017617-1"/>
    </source>
</evidence>
<reference evidence="8 9" key="1">
    <citation type="submission" date="2017-01" db="EMBL/GenBank/DDBJ databases">
        <title>Genome Analysis of Deinococcus marmoris KOPRI26562.</title>
        <authorList>
            <person name="Kim J.H."/>
            <person name="Oh H.-M."/>
        </authorList>
    </citation>
    <scope>NUCLEOTIDE SEQUENCE [LARGE SCALE GENOMIC DNA]</scope>
    <source>
        <strain evidence="8 9">KOPRI26562</strain>
    </source>
</reference>
<dbReference type="Gene3D" id="3.90.1150.10">
    <property type="entry name" value="Aspartate Aminotransferase, domain 1"/>
    <property type="match status" value="1"/>
</dbReference>
<evidence type="ECO:0000259" key="7">
    <source>
        <dbReference type="Pfam" id="PF01212"/>
    </source>
</evidence>
<comment type="similarity">
    <text evidence="2">Belongs to the threonine aldolase family.</text>
</comment>
<dbReference type="GO" id="GO:0008732">
    <property type="term" value="F:L-allo-threonine aldolase activity"/>
    <property type="evidence" value="ECO:0007669"/>
    <property type="project" value="TreeGrafter"/>
</dbReference>
<accession>A0A1U7NR07</accession>
<dbReference type="Gene3D" id="3.40.640.10">
    <property type="entry name" value="Type I PLP-dependent aspartate aminotransferase-like (Major domain)"/>
    <property type="match status" value="1"/>
</dbReference>
<name>A0A1U7NR07_9DEIO</name>
<dbReference type="GO" id="GO:0006567">
    <property type="term" value="P:L-threonine catabolic process"/>
    <property type="evidence" value="ECO:0007669"/>
    <property type="project" value="TreeGrafter"/>
</dbReference>
<dbReference type="InterPro" id="IPR015424">
    <property type="entry name" value="PyrdxlP-dep_Trfase"/>
</dbReference>